<dbReference type="EMBL" id="VSRR010002070">
    <property type="protein sequence ID" value="MPC29439.1"/>
    <property type="molecule type" value="Genomic_DNA"/>
</dbReference>
<dbReference type="Proteomes" id="UP000324222">
    <property type="component" value="Unassembled WGS sequence"/>
</dbReference>
<dbReference type="AlphaFoldDB" id="A0A5B7E7Q6"/>
<evidence type="ECO:0000313" key="1">
    <source>
        <dbReference type="EMBL" id="MPC29439.1"/>
    </source>
</evidence>
<keyword evidence="2" id="KW-1185">Reference proteome</keyword>
<proteinExistence type="predicted"/>
<organism evidence="1 2">
    <name type="scientific">Portunus trituberculatus</name>
    <name type="common">Swimming crab</name>
    <name type="synonym">Neptunus trituberculatus</name>
    <dbReference type="NCBI Taxonomy" id="210409"/>
    <lineage>
        <taxon>Eukaryota</taxon>
        <taxon>Metazoa</taxon>
        <taxon>Ecdysozoa</taxon>
        <taxon>Arthropoda</taxon>
        <taxon>Crustacea</taxon>
        <taxon>Multicrustacea</taxon>
        <taxon>Malacostraca</taxon>
        <taxon>Eumalacostraca</taxon>
        <taxon>Eucarida</taxon>
        <taxon>Decapoda</taxon>
        <taxon>Pleocyemata</taxon>
        <taxon>Brachyura</taxon>
        <taxon>Eubrachyura</taxon>
        <taxon>Portunoidea</taxon>
        <taxon>Portunidae</taxon>
        <taxon>Portuninae</taxon>
        <taxon>Portunus</taxon>
    </lineage>
</organism>
<evidence type="ECO:0000313" key="2">
    <source>
        <dbReference type="Proteomes" id="UP000324222"/>
    </source>
</evidence>
<reference evidence="1 2" key="1">
    <citation type="submission" date="2019-05" db="EMBL/GenBank/DDBJ databases">
        <title>Another draft genome of Portunus trituberculatus and its Hox gene families provides insights of decapod evolution.</title>
        <authorList>
            <person name="Jeong J.-H."/>
            <person name="Song I."/>
            <person name="Kim S."/>
            <person name="Choi T."/>
            <person name="Kim D."/>
            <person name="Ryu S."/>
            <person name="Kim W."/>
        </authorList>
    </citation>
    <scope>NUCLEOTIDE SEQUENCE [LARGE SCALE GENOMIC DNA]</scope>
    <source>
        <tissue evidence="1">Muscle</tissue>
    </source>
</reference>
<gene>
    <name evidence="1" type="ORF">E2C01_022669</name>
</gene>
<comment type="caution">
    <text evidence="1">The sequence shown here is derived from an EMBL/GenBank/DDBJ whole genome shotgun (WGS) entry which is preliminary data.</text>
</comment>
<name>A0A5B7E7Q6_PORTR</name>
<protein>
    <submittedName>
        <fullName evidence="1">Uncharacterized protein</fullName>
    </submittedName>
</protein>
<accession>A0A5B7E7Q6</accession>
<sequence>MKYIANQKPGSGATCSIEIKEPKIVPQQHTCLSQGEGDATASQDSRCQHRCNTAQTNGLLGSMEVLDDSLNFTVHCHVSSLHSKVRPVA</sequence>